<evidence type="ECO:0000256" key="4">
    <source>
        <dbReference type="ARBA" id="ARBA00023002"/>
    </source>
</evidence>
<dbReference type="InterPro" id="IPR012347">
    <property type="entry name" value="Ferritin-like"/>
</dbReference>
<dbReference type="InterPro" id="IPR008331">
    <property type="entry name" value="Ferritin_DPS_dom"/>
</dbReference>
<dbReference type="FunFam" id="1.20.1260.10:FF:000001">
    <property type="entry name" value="Non-heme ferritin"/>
    <property type="match status" value="1"/>
</dbReference>
<dbReference type="PANTHER" id="PTHR11431">
    <property type="entry name" value="FERRITIN"/>
    <property type="match status" value="1"/>
</dbReference>
<dbReference type="GO" id="GO:0008199">
    <property type="term" value="F:ferric iron binding"/>
    <property type="evidence" value="ECO:0007669"/>
    <property type="project" value="InterPro"/>
</dbReference>
<evidence type="ECO:0000256" key="3">
    <source>
        <dbReference type="ARBA" id="ARBA00022723"/>
    </source>
</evidence>
<comment type="similarity">
    <text evidence="1 8">Belongs to the ferritin family. Prokaryotic subfamily.</text>
</comment>
<gene>
    <name evidence="10" type="ORF">APR42_09175</name>
</gene>
<keyword evidence="11" id="KW-1185">Reference proteome</keyword>
<dbReference type="GO" id="GO:0006879">
    <property type="term" value="P:intracellular iron ion homeostasis"/>
    <property type="evidence" value="ECO:0007669"/>
    <property type="project" value="UniProtKB-KW"/>
</dbReference>
<protein>
    <recommendedName>
        <fullName evidence="8">Ferritin</fullName>
        <ecNumber evidence="8">1.16.3.2</ecNumber>
    </recommendedName>
</protein>
<dbReference type="InterPro" id="IPR009040">
    <property type="entry name" value="Ferritin-like_diiron"/>
</dbReference>
<accession>A0A0Q9ZFY7</accession>
<dbReference type="AlphaFoldDB" id="A0A0Q9ZFY7"/>
<evidence type="ECO:0000256" key="8">
    <source>
        <dbReference type="RuleBase" id="RU361145"/>
    </source>
</evidence>
<comment type="function">
    <text evidence="8">Iron-storage protein.</text>
</comment>
<dbReference type="GO" id="GO:0016491">
    <property type="term" value="F:oxidoreductase activity"/>
    <property type="evidence" value="ECO:0007669"/>
    <property type="project" value="UniProtKB-KW"/>
</dbReference>
<keyword evidence="5 7" id="KW-0408">Iron</keyword>
<dbReference type="InterPro" id="IPR009078">
    <property type="entry name" value="Ferritin-like_SF"/>
</dbReference>
<evidence type="ECO:0000256" key="5">
    <source>
        <dbReference type="ARBA" id="ARBA00023004"/>
    </source>
</evidence>
<evidence type="ECO:0000259" key="9">
    <source>
        <dbReference type="PROSITE" id="PS50905"/>
    </source>
</evidence>
<sequence length="176" mass="20570">MKDLVRQKLSIHVDVMDLLNKQIEKEAHSSSAYLAMASWCDHNALSYSADFFYEQAAEEREHMMKIFRYINDNGGTAFSPEVSGVNHDFKSLEEIFETALDQEIAITKSIHNLVGKCRKVNDYTTEYFLHWFIQEQMEEEQTMRRALELFDLMGTDGLGLKLLDERIPQIRDKRPE</sequence>
<evidence type="ECO:0000313" key="11">
    <source>
        <dbReference type="Proteomes" id="UP000051643"/>
    </source>
</evidence>
<dbReference type="STRING" id="270918.APR42_09175"/>
<feature type="domain" description="Ferritin-like diiron" evidence="9">
    <location>
        <begin position="9"/>
        <end position="154"/>
    </location>
</feature>
<keyword evidence="3 7" id="KW-0479">Metal-binding</keyword>
<evidence type="ECO:0000256" key="2">
    <source>
        <dbReference type="ARBA" id="ARBA00022434"/>
    </source>
</evidence>
<evidence type="ECO:0000256" key="6">
    <source>
        <dbReference type="ARBA" id="ARBA00054546"/>
    </source>
</evidence>
<dbReference type="Proteomes" id="UP000051643">
    <property type="component" value="Unassembled WGS sequence"/>
</dbReference>
<feature type="binding site" evidence="7">
    <location>
        <position position="136"/>
    </location>
    <ligand>
        <name>Fe cation</name>
        <dbReference type="ChEBI" id="CHEBI:24875"/>
        <label>1</label>
    </ligand>
</feature>
<feature type="binding site" evidence="7">
    <location>
        <position position="62"/>
    </location>
    <ligand>
        <name>Fe cation</name>
        <dbReference type="ChEBI" id="CHEBI:24875"/>
        <label>1</label>
    </ligand>
</feature>
<dbReference type="RefSeq" id="WP_057482581.1">
    <property type="nucleotide sequence ID" value="NZ_BMWR01000004.1"/>
</dbReference>
<reference evidence="10" key="1">
    <citation type="submission" date="2015-10" db="EMBL/GenBank/DDBJ databases">
        <title>Draft genome sequence of Salegentibacter mishustinae KCTC 12263.</title>
        <authorList>
            <person name="Lin W."/>
            <person name="Zheng Q."/>
        </authorList>
    </citation>
    <scope>NUCLEOTIDE SEQUENCE [LARGE SCALE GENOMIC DNA]</scope>
    <source>
        <strain evidence="10">KCTC 12263</strain>
    </source>
</reference>
<dbReference type="GO" id="GO:0042802">
    <property type="term" value="F:identical protein binding"/>
    <property type="evidence" value="ECO:0007669"/>
    <property type="project" value="UniProtKB-ARBA"/>
</dbReference>
<dbReference type="PANTHER" id="PTHR11431:SF127">
    <property type="entry name" value="BACTERIAL NON-HEME FERRITIN"/>
    <property type="match status" value="1"/>
</dbReference>
<dbReference type="CDD" id="cd01055">
    <property type="entry name" value="Nonheme_Ferritin"/>
    <property type="match status" value="1"/>
</dbReference>
<feature type="binding site" evidence="7">
    <location>
        <position position="103"/>
    </location>
    <ligand>
        <name>Fe cation</name>
        <dbReference type="ChEBI" id="CHEBI:24875"/>
        <label>1</label>
    </ligand>
</feature>
<organism evidence="10 11">
    <name type="scientific">Salegentibacter mishustinae</name>
    <dbReference type="NCBI Taxonomy" id="270918"/>
    <lineage>
        <taxon>Bacteria</taxon>
        <taxon>Pseudomonadati</taxon>
        <taxon>Bacteroidota</taxon>
        <taxon>Flavobacteriia</taxon>
        <taxon>Flavobacteriales</taxon>
        <taxon>Flavobacteriaceae</taxon>
        <taxon>Salegentibacter</taxon>
    </lineage>
</organism>
<keyword evidence="4" id="KW-0560">Oxidoreductase</keyword>
<dbReference type="InterPro" id="IPR001519">
    <property type="entry name" value="Ferritin"/>
</dbReference>
<name>A0A0Q9ZFY7_9FLAO</name>
<feature type="binding site" evidence="7">
    <location>
        <position position="26"/>
    </location>
    <ligand>
        <name>Fe cation</name>
        <dbReference type="ChEBI" id="CHEBI:24875"/>
        <label>1</label>
    </ligand>
</feature>
<evidence type="ECO:0000256" key="7">
    <source>
        <dbReference type="PIRSR" id="PIRSR601519-1"/>
    </source>
</evidence>
<dbReference type="Pfam" id="PF00210">
    <property type="entry name" value="Ferritin"/>
    <property type="match status" value="1"/>
</dbReference>
<dbReference type="GO" id="GO:0008198">
    <property type="term" value="F:ferrous iron binding"/>
    <property type="evidence" value="ECO:0007669"/>
    <property type="project" value="TreeGrafter"/>
</dbReference>
<keyword evidence="8" id="KW-0963">Cytoplasm</keyword>
<dbReference type="GO" id="GO:0006826">
    <property type="term" value="P:iron ion transport"/>
    <property type="evidence" value="ECO:0007669"/>
    <property type="project" value="InterPro"/>
</dbReference>
<comment type="subcellular location">
    <subcellularLocation>
        <location evidence="8">Cytoplasm</location>
    </subcellularLocation>
</comment>
<dbReference type="InterPro" id="IPR041719">
    <property type="entry name" value="Ferritin_prok"/>
</dbReference>
<evidence type="ECO:0000256" key="1">
    <source>
        <dbReference type="ARBA" id="ARBA00006950"/>
    </source>
</evidence>
<dbReference type="GO" id="GO:0005737">
    <property type="term" value="C:cytoplasm"/>
    <property type="evidence" value="ECO:0007669"/>
    <property type="project" value="UniProtKB-SubCell"/>
</dbReference>
<comment type="function">
    <text evidence="6">May alleviate iron toxicity in the presence of oxygen.</text>
</comment>
<dbReference type="PROSITE" id="PS50905">
    <property type="entry name" value="FERRITIN_LIKE"/>
    <property type="match status" value="1"/>
</dbReference>
<dbReference type="SUPFAM" id="SSF47240">
    <property type="entry name" value="Ferritin-like"/>
    <property type="match status" value="1"/>
</dbReference>
<feature type="binding site" evidence="7">
    <location>
        <position position="59"/>
    </location>
    <ligand>
        <name>Fe cation</name>
        <dbReference type="ChEBI" id="CHEBI:24875"/>
        <label>1</label>
    </ligand>
</feature>
<dbReference type="Gene3D" id="1.20.1260.10">
    <property type="match status" value="1"/>
</dbReference>
<comment type="catalytic activity">
    <reaction evidence="8">
        <text>4 Fe(2+) + O2 + 6 H2O = 4 iron(III) oxide-hydroxide + 12 H(+)</text>
        <dbReference type="Rhea" id="RHEA:11972"/>
        <dbReference type="ChEBI" id="CHEBI:15377"/>
        <dbReference type="ChEBI" id="CHEBI:15378"/>
        <dbReference type="ChEBI" id="CHEBI:15379"/>
        <dbReference type="ChEBI" id="CHEBI:29033"/>
        <dbReference type="ChEBI" id="CHEBI:78619"/>
        <dbReference type="EC" id="1.16.3.2"/>
    </reaction>
</comment>
<dbReference type="EMBL" id="LKTP01000034">
    <property type="protein sequence ID" value="KRG27908.1"/>
    <property type="molecule type" value="Genomic_DNA"/>
</dbReference>
<keyword evidence="2 8" id="KW-0409">Iron storage</keyword>
<dbReference type="OrthoDB" id="9801481at2"/>
<dbReference type="EC" id="1.16.3.2" evidence="8"/>
<proteinExistence type="inferred from homology"/>
<evidence type="ECO:0000313" key="10">
    <source>
        <dbReference type="EMBL" id="KRG27908.1"/>
    </source>
</evidence>
<comment type="caution">
    <text evidence="10">The sequence shown here is derived from an EMBL/GenBank/DDBJ whole genome shotgun (WGS) entry which is preliminary data.</text>
</comment>